<dbReference type="Proteomes" id="UP001206595">
    <property type="component" value="Unassembled WGS sequence"/>
</dbReference>
<sequence>MANATLEFAFSMVGLVFWSFQLAPQVWKNWKLKSTEGLSTPMMIIWALSGIFLGNYNIGANLAVPLWIQPQIFAVIAYICALQTMYYQRKWSSTLSLFVLFVICVISGAIEYGLVTAFRVAQDRQVDWVHWFFGVIPVVLIIIGFLPQYWDIFVEKRVHGVSHLFLAMDFLGSIFSILSLAFRDTFDALDAVNYVAVAVLDLGIFSLYYIFEWYHKRKDRKASEIDVEKGTDSTVVDTETEANLPGSSADVASTL</sequence>
<dbReference type="AlphaFoldDB" id="A0AAD5HH80"/>
<dbReference type="InterPro" id="IPR006603">
    <property type="entry name" value="PQ-loop_rpt"/>
</dbReference>
<evidence type="ECO:0000256" key="5">
    <source>
        <dbReference type="SAM" id="Phobius"/>
    </source>
</evidence>
<evidence type="ECO:0000256" key="1">
    <source>
        <dbReference type="ARBA" id="ARBA00004141"/>
    </source>
</evidence>
<protein>
    <recommendedName>
        <fullName evidence="8">PQ-loop-domain-containing protein</fullName>
    </recommendedName>
</protein>
<evidence type="ECO:0000256" key="4">
    <source>
        <dbReference type="ARBA" id="ARBA00023136"/>
    </source>
</evidence>
<keyword evidence="3 5" id="KW-1133">Transmembrane helix</keyword>
<feature type="transmembrane region" description="Helical" evidence="5">
    <location>
        <begin position="94"/>
        <end position="116"/>
    </location>
</feature>
<dbReference type="Gene3D" id="1.20.1280.290">
    <property type="match status" value="2"/>
</dbReference>
<evidence type="ECO:0000313" key="6">
    <source>
        <dbReference type="EMBL" id="KAI8582869.1"/>
    </source>
</evidence>
<evidence type="ECO:0000313" key="7">
    <source>
        <dbReference type="Proteomes" id="UP001206595"/>
    </source>
</evidence>
<dbReference type="GO" id="GO:0016020">
    <property type="term" value="C:membrane"/>
    <property type="evidence" value="ECO:0007669"/>
    <property type="project" value="UniProtKB-SubCell"/>
</dbReference>
<keyword evidence="7" id="KW-1185">Reference proteome</keyword>
<dbReference type="Pfam" id="PF04193">
    <property type="entry name" value="PQ-loop"/>
    <property type="match status" value="2"/>
</dbReference>
<comment type="subcellular location">
    <subcellularLocation>
        <location evidence="1">Membrane</location>
        <topology evidence="1">Multi-pass membrane protein</topology>
    </subcellularLocation>
</comment>
<feature type="transmembrane region" description="Helical" evidence="5">
    <location>
        <begin position="128"/>
        <end position="149"/>
    </location>
</feature>
<dbReference type="GeneID" id="75911687"/>
<evidence type="ECO:0000256" key="3">
    <source>
        <dbReference type="ARBA" id="ARBA00022989"/>
    </source>
</evidence>
<dbReference type="PANTHER" id="PTHR16201">
    <property type="entry name" value="SEVEN TRANSMEMBRANE PROTEIN 1-RELATED"/>
    <property type="match status" value="1"/>
</dbReference>
<feature type="transmembrane region" description="Helical" evidence="5">
    <location>
        <begin position="161"/>
        <end position="182"/>
    </location>
</feature>
<organism evidence="6 7">
    <name type="scientific">Umbelopsis ramanniana AG</name>
    <dbReference type="NCBI Taxonomy" id="1314678"/>
    <lineage>
        <taxon>Eukaryota</taxon>
        <taxon>Fungi</taxon>
        <taxon>Fungi incertae sedis</taxon>
        <taxon>Mucoromycota</taxon>
        <taxon>Mucoromycotina</taxon>
        <taxon>Umbelopsidomycetes</taxon>
        <taxon>Umbelopsidales</taxon>
        <taxon>Umbelopsidaceae</taxon>
        <taxon>Umbelopsis</taxon>
    </lineage>
</organism>
<comment type="caution">
    <text evidence="6">The sequence shown here is derived from an EMBL/GenBank/DDBJ whole genome shotgun (WGS) entry which is preliminary data.</text>
</comment>
<evidence type="ECO:0008006" key="8">
    <source>
        <dbReference type="Google" id="ProtNLM"/>
    </source>
</evidence>
<keyword evidence="2 5" id="KW-0812">Transmembrane</keyword>
<keyword evidence="4 5" id="KW-0472">Membrane</keyword>
<feature type="transmembrane region" description="Helical" evidence="5">
    <location>
        <begin position="194"/>
        <end position="211"/>
    </location>
</feature>
<accession>A0AAD5HH80</accession>
<name>A0AAD5HH80_UMBRA</name>
<proteinExistence type="predicted"/>
<gene>
    <name evidence="6" type="ORF">K450DRAFT_225229</name>
</gene>
<evidence type="ECO:0000256" key="2">
    <source>
        <dbReference type="ARBA" id="ARBA00022692"/>
    </source>
</evidence>
<dbReference type="SMART" id="SM00679">
    <property type="entry name" value="CTNS"/>
    <property type="match status" value="2"/>
</dbReference>
<feature type="transmembrane region" description="Helical" evidence="5">
    <location>
        <begin position="6"/>
        <end position="26"/>
    </location>
</feature>
<reference evidence="6" key="1">
    <citation type="submission" date="2021-06" db="EMBL/GenBank/DDBJ databases">
        <authorList>
            <consortium name="DOE Joint Genome Institute"/>
            <person name="Mondo S.J."/>
            <person name="Amses K.R."/>
            <person name="Simmons D.R."/>
            <person name="Longcore J.E."/>
            <person name="Seto K."/>
            <person name="Alves G.H."/>
            <person name="Bonds A.E."/>
            <person name="Quandt C.A."/>
            <person name="Davis W.J."/>
            <person name="Chang Y."/>
            <person name="Letcher P.M."/>
            <person name="Powell M.J."/>
            <person name="Kuo A."/>
            <person name="Labutti K."/>
            <person name="Pangilinan J."/>
            <person name="Andreopoulos W."/>
            <person name="Tritt A."/>
            <person name="Riley R."/>
            <person name="Hundley H."/>
            <person name="Johnson J."/>
            <person name="Lipzen A."/>
            <person name="Barry K."/>
            <person name="Berbee M.L."/>
            <person name="Buchler N.E."/>
            <person name="Grigoriev I.V."/>
            <person name="Spatafora J.W."/>
            <person name="Stajich J.E."/>
            <person name="James T.Y."/>
        </authorList>
    </citation>
    <scope>NUCLEOTIDE SEQUENCE</scope>
    <source>
        <strain evidence="6">AG</strain>
    </source>
</reference>
<dbReference type="InterPro" id="IPR051415">
    <property type="entry name" value="LAAT-1"/>
</dbReference>
<dbReference type="EMBL" id="MU620898">
    <property type="protein sequence ID" value="KAI8582869.1"/>
    <property type="molecule type" value="Genomic_DNA"/>
</dbReference>
<dbReference type="PANTHER" id="PTHR16201:SF37">
    <property type="entry name" value="PQ-LOOP REPEAT-CONTAINING PROTEIN"/>
    <property type="match status" value="1"/>
</dbReference>
<reference evidence="6" key="2">
    <citation type="journal article" date="2022" name="Proc. Natl. Acad. Sci. U.S.A.">
        <title>Diploid-dominant life cycles characterize the early evolution of Fungi.</title>
        <authorList>
            <person name="Amses K.R."/>
            <person name="Simmons D.R."/>
            <person name="Longcore J.E."/>
            <person name="Mondo S.J."/>
            <person name="Seto K."/>
            <person name="Jeronimo G.H."/>
            <person name="Bonds A.E."/>
            <person name="Quandt C.A."/>
            <person name="Davis W.J."/>
            <person name="Chang Y."/>
            <person name="Federici B.A."/>
            <person name="Kuo A."/>
            <person name="LaButti K."/>
            <person name="Pangilinan J."/>
            <person name="Andreopoulos W."/>
            <person name="Tritt A."/>
            <person name="Riley R."/>
            <person name="Hundley H."/>
            <person name="Johnson J."/>
            <person name="Lipzen A."/>
            <person name="Barry K."/>
            <person name="Lang B.F."/>
            <person name="Cuomo C.A."/>
            <person name="Buchler N.E."/>
            <person name="Grigoriev I.V."/>
            <person name="Spatafora J.W."/>
            <person name="Stajich J.E."/>
            <person name="James T.Y."/>
        </authorList>
    </citation>
    <scope>NUCLEOTIDE SEQUENCE</scope>
    <source>
        <strain evidence="6">AG</strain>
    </source>
</reference>
<dbReference type="RefSeq" id="XP_051447873.1">
    <property type="nucleotide sequence ID" value="XM_051586339.1"/>
</dbReference>
<feature type="transmembrane region" description="Helical" evidence="5">
    <location>
        <begin position="38"/>
        <end position="58"/>
    </location>
</feature>